<dbReference type="PROSITE" id="PS51272">
    <property type="entry name" value="SLH"/>
    <property type="match status" value="3"/>
</dbReference>
<dbReference type="Pfam" id="PF13442">
    <property type="entry name" value="Cytochrome_CBB3"/>
    <property type="match status" value="1"/>
</dbReference>
<dbReference type="Gene3D" id="1.10.760.10">
    <property type="entry name" value="Cytochrome c-like domain"/>
    <property type="match status" value="1"/>
</dbReference>
<dbReference type="GO" id="GO:0046872">
    <property type="term" value="F:metal ion binding"/>
    <property type="evidence" value="ECO:0007669"/>
    <property type="project" value="UniProtKB-KW"/>
</dbReference>
<dbReference type="AlphaFoldDB" id="A0A3B0CNH4"/>
<dbReference type="GO" id="GO:0020037">
    <property type="term" value="F:heme binding"/>
    <property type="evidence" value="ECO:0007669"/>
    <property type="project" value="InterPro"/>
</dbReference>
<keyword evidence="2 4" id="KW-0479">Metal-binding</keyword>
<keyword evidence="3 4" id="KW-0408">Iron</keyword>
<dbReference type="EMBL" id="RBAH01000001">
    <property type="protein sequence ID" value="RKN86702.1"/>
    <property type="molecule type" value="Genomic_DNA"/>
</dbReference>
<dbReference type="InterPro" id="IPR036909">
    <property type="entry name" value="Cyt_c-like_dom_sf"/>
</dbReference>
<evidence type="ECO:0000313" key="8">
    <source>
        <dbReference type="Proteomes" id="UP000282311"/>
    </source>
</evidence>
<feature type="domain" description="SLH" evidence="6">
    <location>
        <begin position="190"/>
        <end position="245"/>
    </location>
</feature>
<evidence type="ECO:0000256" key="3">
    <source>
        <dbReference type="ARBA" id="ARBA00023004"/>
    </source>
</evidence>
<dbReference type="InterPro" id="IPR051465">
    <property type="entry name" value="Cell_Envelope_Struct_Comp"/>
</dbReference>
<evidence type="ECO:0000259" key="6">
    <source>
        <dbReference type="PROSITE" id="PS51272"/>
    </source>
</evidence>
<proteinExistence type="predicted"/>
<dbReference type="GO" id="GO:0009055">
    <property type="term" value="F:electron transfer activity"/>
    <property type="evidence" value="ECO:0007669"/>
    <property type="project" value="InterPro"/>
</dbReference>
<feature type="domain" description="SLH" evidence="6">
    <location>
        <begin position="122"/>
        <end position="188"/>
    </location>
</feature>
<evidence type="ECO:0000313" key="7">
    <source>
        <dbReference type="EMBL" id="RKN86702.1"/>
    </source>
</evidence>
<evidence type="ECO:0000256" key="4">
    <source>
        <dbReference type="PROSITE-ProRule" id="PRU00433"/>
    </source>
</evidence>
<evidence type="ECO:0000256" key="1">
    <source>
        <dbReference type="ARBA" id="ARBA00022617"/>
    </source>
</evidence>
<accession>A0A3B0CNH4</accession>
<keyword evidence="1 4" id="KW-0349">Heme</keyword>
<evidence type="ECO:0000259" key="5">
    <source>
        <dbReference type="PROSITE" id="PS51007"/>
    </source>
</evidence>
<dbReference type="Proteomes" id="UP000282311">
    <property type="component" value="Unassembled WGS sequence"/>
</dbReference>
<organism evidence="7 8">
    <name type="scientific">Paenibacillus ginsengarvi</name>
    <dbReference type="NCBI Taxonomy" id="400777"/>
    <lineage>
        <taxon>Bacteria</taxon>
        <taxon>Bacillati</taxon>
        <taxon>Bacillota</taxon>
        <taxon>Bacilli</taxon>
        <taxon>Bacillales</taxon>
        <taxon>Paenibacillaceae</taxon>
        <taxon>Paenibacillus</taxon>
    </lineage>
</organism>
<dbReference type="SUPFAM" id="SSF46626">
    <property type="entry name" value="Cytochrome c"/>
    <property type="match status" value="1"/>
</dbReference>
<evidence type="ECO:0008006" key="9">
    <source>
        <dbReference type="Google" id="ProtNLM"/>
    </source>
</evidence>
<protein>
    <recommendedName>
        <fullName evidence="9">Cytochrome c</fullName>
    </recommendedName>
</protein>
<keyword evidence="8" id="KW-1185">Reference proteome</keyword>
<dbReference type="OrthoDB" id="174569at2"/>
<comment type="caution">
    <text evidence="7">The sequence shown here is derived from an EMBL/GenBank/DDBJ whole genome shotgun (WGS) entry which is preliminary data.</text>
</comment>
<dbReference type="PANTHER" id="PTHR43308">
    <property type="entry name" value="OUTER MEMBRANE PROTEIN ALPHA-RELATED"/>
    <property type="match status" value="1"/>
</dbReference>
<reference evidence="7 8" key="1">
    <citation type="journal article" date="2007" name="Int. J. Syst. Evol. Microbiol.">
        <title>Paenibacillus ginsengarvi sp. nov., isolated from soil from ginseng cultivation.</title>
        <authorList>
            <person name="Yoon M.H."/>
            <person name="Ten L.N."/>
            <person name="Im W.T."/>
        </authorList>
    </citation>
    <scope>NUCLEOTIDE SEQUENCE [LARGE SCALE GENOMIC DNA]</scope>
    <source>
        <strain evidence="7 8">KCTC 13059</strain>
    </source>
</reference>
<gene>
    <name evidence="7" type="ORF">D7M11_01715</name>
</gene>
<feature type="domain" description="SLH" evidence="6">
    <location>
        <begin position="247"/>
        <end position="300"/>
    </location>
</feature>
<dbReference type="Pfam" id="PF00395">
    <property type="entry name" value="SLH"/>
    <property type="match status" value="3"/>
</dbReference>
<dbReference type="PROSITE" id="PS51007">
    <property type="entry name" value="CYTC"/>
    <property type="match status" value="1"/>
</dbReference>
<dbReference type="RefSeq" id="WP_120745408.1">
    <property type="nucleotide sequence ID" value="NZ_RBAH01000001.1"/>
</dbReference>
<evidence type="ECO:0000256" key="2">
    <source>
        <dbReference type="ARBA" id="ARBA00022723"/>
    </source>
</evidence>
<sequence>MTNSKRYTRNRLALAGITTFAFLAIAALCFREQATSAFSAPEPMSTAAGEELYKQNCLSCHAAEGAGSGRYPALVSDKFKKKYGAYDKAYAFISTNMPENDPGTLREEEYEAIVNYVLGLNGIPTEFADIGGHWAEQTIRTLWRKQAIDGYTAGGKLLFKPEQRITRAEFVAYLVKTKQLFLSGDAGSAWTDIGKSKYKTQIVTAIDYGIVDGYPDSTFRPDQPISRAEIAAILSRSKALDTDDSAPAQLFRDVPADHWAYGAIRASVQARLFDGYEDGTFRPDQPMSRAEAAAVLSRLP</sequence>
<feature type="domain" description="Cytochrome c" evidence="5">
    <location>
        <begin position="44"/>
        <end position="121"/>
    </location>
</feature>
<dbReference type="InterPro" id="IPR009056">
    <property type="entry name" value="Cyt_c-like_dom"/>
</dbReference>
<dbReference type="InterPro" id="IPR001119">
    <property type="entry name" value="SLH_dom"/>
</dbReference>
<name>A0A3B0CNH4_9BACL</name>